<keyword evidence="3" id="KW-1185">Reference proteome</keyword>
<name>A0ABS5IQY4_9MICO</name>
<reference evidence="2 3" key="1">
    <citation type="submission" date="2021-04" db="EMBL/GenBank/DDBJ databases">
        <title>Whole genome analysis of root endophytic bacterium Microbacterium paraoxydans ku-mp colonizing RP-bio226 rice variety.</title>
        <authorList>
            <person name="Ulaganathan K."/>
            <person name="Latha B."/>
        </authorList>
    </citation>
    <scope>NUCLEOTIDE SEQUENCE [LARGE SCALE GENOMIC DNA]</scope>
    <source>
        <strain evidence="3">ku-mp</strain>
    </source>
</reference>
<dbReference type="RefSeq" id="WP_211545100.1">
    <property type="nucleotide sequence ID" value="NZ_JAGTUK010000004.1"/>
</dbReference>
<feature type="transmembrane region" description="Helical" evidence="1">
    <location>
        <begin position="401"/>
        <end position="428"/>
    </location>
</feature>
<feature type="transmembrane region" description="Helical" evidence="1">
    <location>
        <begin position="231"/>
        <end position="252"/>
    </location>
</feature>
<comment type="caution">
    <text evidence="2">The sequence shown here is derived from an EMBL/GenBank/DDBJ whole genome shotgun (WGS) entry which is preliminary data.</text>
</comment>
<feature type="transmembrane region" description="Helical" evidence="1">
    <location>
        <begin position="327"/>
        <end position="343"/>
    </location>
</feature>
<accession>A0ABS5IQY4</accession>
<dbReference type="Proteomes" id="UP000678243">
    <property type="component" value="Unassembled WGS sequence"/>
</dbReference>
<proteinExistence type="predicted"/>
<feature type="transmembrane region" description="Helical" evidence="1">
    <location>
        <begin position="201"/>
        <end position="224"/>
    </location>
</feature>
<feature type="transmembrane region" description="Helical" evidence="1">
    <location>
        <begin position="449"/>
        <end position="471"/>
    </location>
</feature>
<feature type="transmembrane region" description="Helical" evidence="1">
    <location>
        <begin position="373"/>
        <end position="395"/>
    </location>
</feature>
<protein>
    <recommendedName>
        <fullName evidence="4">ABC-2 type transport system permease protein</fullName>
    </recommendedName>
</protein>
<feature type="transmembrane region" description="Helical" evidence="1">
    <location>
        <begin position="483"/>
        <end position="507"/>
    </location>
</feature>
<evidence type="ECO:0000256" key="1">
    <source>
        <dbReference type="SAM" id="Phobius"/>
    </source>
</evidence>
<feature type="transmembrane region" description="Helical" evidence="1">
    <location>
        <begin position="25"/>
        <end position="47"/>
    </location>
</feature>
<keyword evidence="1" id="KW-1133">Transmembrane helix</keyword>
<evidence type="ECO:0008006" key="4">
    <source>
        <dbReference type="Google" id="ProtNLM"/>
    </source>
</evidence>
<dbReference type="EMBL" id="JAGTUK010000004">
    <property type="protein sequence ID" value="MBS0025373.1"/>
    <property type="molecule type" value="Genomic_DNA"/>
</dbReference>
<feature type="transmembrane region" description="Helical" evidence="1">
    <location>
        <begin position="132"/>
        <end position="157"/>
    </location>
</feature>
<feature type="transmembrane region" description="Helical" evidence="1">
    <location>
        <begin position="53"/>
        <end position="79"/>
    </location>
</feature>
<sequence>MAAHVLRLRVALLLGALRGERRIRALLSFGAVVAVTVVVCVAVFSLGDASVPVARAVTVLGGAAVLLGFLVGPLLVGAVDQLDPRRFAVFGVDERTMPWVLMLASLVSVPSLALLAVYVSVCIVAIGAGAPWPLAVLMSLLGLFTTALIARIGMALNALLLPERRSRELTALFALALIVIAFPVAVFLGSLRWDGEVPPSIATLTSVIGVTPFAAAPASLFAAAAGETGQAWTSGVVAVVSAVALALVWAWFVRRLLTTTERPVAARERSGLGWFGLLPSNAFGAIASRSLVYWLRDRRYIMNVIVVPVAGVLTVLPLIVAGVPVEIAALIPVPVMALFFGWLPHNDIAYDSTALWTHVASGVRGLPDRLGRLVPVLLVAVPVLAIAVPLSLLLAGSWAPLLPLVGLATSLLLCALGISSVVSVVAPYAVSRPGDSPFQQPQRPTSHGAYGPAAAFLGSIVLSIPTIWLFAATVASGSAYAPAAFWVGLFTGVAVLAAGAVLGGRIFERSGERLMEFVETA</sequence>
<feature type="transmembrane region" description="Helical" evidence="1">
    <location>
        <begin position="169"/>
        <end position="189"/>
    </location>
</feature>
<feature type="transmembrane region" description="Helical" evidence="1">
    <location>
        <begin position="272"/>
        <end position="293"/>
    </location>
</feature>
<keyword evidence="1" id="KW-0812">Transmembrane</keyword>
<feature type="transmembrane region" description="Helical" evidence="1">
    <location>
        <begin position="100"/>
        <end position="126"/>
    </location>
</feature>
<organism evidence="2 3">
    <name type="scientific">Microbacterium paraoxydans</name>
    <dbReference type="NCBI Taxonomy" id="199592"/>
    <lineage>
        <taxon>Bacteria</taxon>
        <taxon>Bacillati</taxon>
        <taxon>Actinomycetota</taxon>
        <taxon>Actinomycetes</taxon>
        <taxon>Micrococcales</taxon>
        <taxon>Microbacteriaceae</taxon>
        <taxon>Microbacterium</taxon>
    </lineage>
</organism>
<feature type="transmembrane region" description="Helical" evidence="1">
    <location>
        <begin position="300"/>
        <end position="321"/>
    </location>
</feature>
<gene>
    <name evidence="2" type="ORF">KE274_14800</name>
</gene>
<evidence type="ECO:0000313" key="3">
    <source>
        <dbReference type="Proteomes" id="UP000678243"/>
    </source>
</evidence>
<evidence type="ECO:0000313" key="2">
    <source>
        <dbReference type="EMBL" id="MBS0025373.1"/>
    </source>
</evidence>
<keyword evidence="1" id="KW-0472">Membrane</keyword>